<dbReference type="Pfam" id="PF00482">
    <property type="entry name" value="T2SSF"/>
    <property type="match status" value="1"/>
</dbReference>
<comment type="subcellular location">
    <subcellularLocation>
        <location evidence="1">Cell membrane</location>
        <topology evidence="1">Multi-pass membrane protein</topology>
    </subcellularLocation>
</comment>
<protein>
    <recommendedName>
        <fullName evidence="7">Type II secretion system protein GspF domain-containing protein</fullName>
    </recommendedName>
</protein>
<dbReference type="InterPro" id="IPR042094">
    <property type="entry name" value="T2SS_GspF_sf"/>
</dbReference>
<name>A0A938BNP5_UNCW3</name>
<feature type="transmembrane region" description="Helical" evidence="6">
    <location>
        <begin position="38"/>
        <end position="60"/>
    </location>
</feature>
<gene>
    <name evidence="8" type="ORF">FJY68_00810</name>
</gene>
<dbReference type="PANTHER" id="PTHR35007:SF1">
    <property type="entry name" value="PILUS ASSEMBLY PROTEIN"/>
    <property type="match status" value="1"/>
</dbReference>
<feature type="transmembrane region" description="Helical" evidence="6">
    <location>
        <begin position="81"/>
        <end position="105"/>
    </location>
</feature>
<evidence type="ECO:0000259" key="7">
    <source>
        <dbReference type="Pfam" id="PF00482"/>
    </source>
</evidence>
<keyword evidence="3 6" id="KW-0812">Transmembrane</keyword>
<dbReference type="AlphaFoldDB" id="A0A938BNP5"/>
<accession>A0A938BNP5</accession>
<comment type="caution">
    <text evidence="8">The sequence shown here is derived from an EMBL/GenBank/DDBJ whole genome shotgun (WGS) entry which is preliminary data.</text>
</comment>
<reference evidence="8" key="1">
    <citation type="submission" date="2019-03" db="EMBL/GenBank/DDBJ databases">
        <title>Lake Tanganyika Metagenome-Assembled Genomes (MAGs).</title>
        <authorList>
            <person name="Tran P."/>
        </authorList>
    </citation>
    <scope>NUCLEOTIDE SEQUENCE</scope>
    <source>
        <strain evidence="8">K_DeepCast_150m_m2_040</strain>
    </source>
</reference>
<keyword evidence="2" id="KW-1003">Cell membrane</keyword>
<evidence type="ECO:0000256" key="1">
    <source>
        <dbReference type="ARBA" id="ARBA00004651"/>
    </source>
</evidence>
<keyword evidence="5 6" id="KW-0472">Membrane</keyword>
<feature type="domain" description="Type II secretion system protein GspF" evidence="7">
    <location>
        <begin position="152"/>
        <end position="274"/>
    </location>
</feature>
<evidence type="ECO:0000313" key="9">
    <source>
        <dbReference type="Proteomes" id="UP000779900"/>
    </source>
</evidence>
<feature type="transmembrane region" description="Helical" evidence="6">
    <location>
        <begin position="111"/>
        <end position="131"/>
    </location>
</feature>
<sequence>MPPVASSAASGRPARSRGWWSGCAPAASSSPWRCSLLLLLRFASYAAVFIAVALIGQLALQALDVYRRRFIVQTEEKVESLYLGVSPQRLWLFSLMAAGGGALLLGLVSDFAIVLVGAGAVGGFMAPRFYLNAMEQQRRKKFDAQLLDAIPMLAGAMKAGMSLMQAMEQVTREMGAPIRQEFAHALQENRVGKPIIQALLDMKNRIRSDDLDITVNAISISQETGGVLSDLLVKMGETIRTRNRVRSKIVTLSSQGRLQGIIMIFIPWFLALVVSMLDPGMIRPMFTTSTGQLMLVVIIILEGLGWLVIRRIVAIDV</sequence>
<feature type="transmembrane region" description="Helical" evidence="6">
    <location>
        <begin position="258"/>
        <end position="277"/>
    </location>
</feature>
<dbReference type="GO" id="GO:0005886">
    <property type="term" value="C:plasma membrane"/>
    <property type="evidence" value="ECO:0007669"/>
    <property type="project" value="UniProtKB-SubCell"/>
</dbReference>
<keyword evidence="4 6" id="KW-1133">Transmembrane helix</keyword>
<evidence type="ECO:0000256" key="6">
    <source>
        <dbReference type="SAM" id="Phobius"/>
    </source>
</evidence>
<dbReference type="Gene3D" id="1.20.81.30">
    <property type="entry name" value="Type II secretion system (T2SS), domain F"/>
    <property type="match status" value="1"/>
</dbReference>
<dbReference type="PANTHER" id="PTHR35007">
    <property type="entry name" value="INTEGRAL MEMBRANE PROTEIN-RELATED"/>
    <property type="match status" value="1"/>
</dbReference>
<proteinExistence type="predicted"/>
<dbReference type="Proteomes" id="UP000779900">
    <property type="component" value="Unassembled WGS sequence"/>
</dbReference>
<evidence type="ECO:0000256" key="4">
    <source>
        <dbReference type="ARBA" id="ARBA00022989"/>
    </source>
</evidence>
<evidence type="ECO:0000256" key="2">
    <source>
        <dbReference type="ARBA" id="ARBA00022475"/>
    </source>
</evidence>
<organism evidence="8 9">
    <name type="scientific">candidate division WOR-3 bacterium</name>
    <dbReference type="NCBI Taxonomy" id="2052148"/>
    <lineage>
        <taxon>Bacteria</taxon>
        <taxon>Bacteria division WOR-3</taxon>
    </lineage>
</organism>
<dbReference type="InterPro" id="IPR018076">
    <property type="entry name" value="T2SS_GspF_dom"/>
</dbReference>
<evidence type="ECO:0000256" key="3">
    <source>
        <dbReference type="ARBA" id="ARBA00022692"/>
    </source>
</evidence>
<dbReference type="EMBL" id="VGIR01000002">
    <property type="protein sequence ID" value="MBM3330371.1"/>
    <property type="molecule type" value="Genomic_DNA"/>
</dbReference>
<feature type="transmembrane region" description="Helical" evidence="6">
    <location>
        <begin position="289"/>
        <end position="309"/>
    </location>
</feature>
<evidence type="ECO:0000313" key="8">
    <source>
        <dbReference type="EMBL" id="MBM3330371.1"/>
    </source>
</evidence>
<evidence type="ECO:0000256" key="5">
    <source>
        <dbReference type="ARBA" id="ARBA00023136"/>
    </source>
</evidence>